<sequence>MTMLIEVRIARRTSIGDVGGRGVNRSRSSGYSQTHTQTLRVKHEPRPRLRLSGYKIYGPRPDPLGFRECASLGKVDPQDTIQYALAYFHEFSTGKISIQSTGVDSGCKETPWQPLEERWYKVIVDGAEGKGGVWVVIWDLGRPFGGDGGLVWHVNWE</sequence>
<name>A0ACC0B291_CATRO</name>
<dbReference type="EMBL" id="CM044704">
    <property type="protein sequence ID" value="KAI5666760.1"/>
    <property type="molecule type" value="Genomic_DNA"/>
</dbReference>
<gene>
    <name evidence="1" type="ORF">M9H77_16613</name>
</gene>
<reference evidence="2" key="1">
    <citation type="journal article" date="2023" name="Nat. Plants">
        <title>Single-cell RNA sequencing provides a high-resolution roadmap for understanding the multicellular compartmentation of specialized metabolism.</title>
        <authorList>
            <person name="Sun S."/>
            <person name="Shen X."/>
            <person name="Li Y."/>
            <person name="Li Y."/>
            <person name="Wang S."/>
            <person name="Li R."/>
            <person name="Zhang H."/>
            <person name="Shen G."/>
            <person name="Guo B."/>
            <person name="Wei J."/>
            <person name="Xu J."/>
            <person name="St-Pierre B."/>
            <person name="Chen S."/>
            <person name="Sun C."/>
        </authorList>
    </citation>
    <scope>NUCLEOTIDE SEQUENCE [LARGE SCALE GENOMIC DNA]</scope>
</reference>
<keyword evidence="2" id="KW-1185">Reference proteome</keyword>
<comment type="caution">
    <text evidence="1">The sequence shown here is derived from an EMBL/GenBank/DDBJ whole genome shotgun (WGS) entry which is preliminary data.</text>
</comment>
<proteinExistence type="predicted"/>
<organism evidence="1 2">
    <name type="scientific">Catharanthus roseus</name>
    <name type="common">Madagascar periwinkle</name>
    <name type="synonym">Vinca rosea</name>
    <dbReference type="NCBI Taxonomy" id="4058"/>
    <lineage>
        <taxon>Eukaryota</taxon>
        <taxon>Viridiplantae</taxon>
        <taxon>Streptophyta</taxon>
        <taxon>Embryophyta</taxon>
        <taxon>Tracheophyta</taxon>
        <taxon>Spermatophyta</taxon>
        <taxon>Magnoliopsida</taxon>
        <taxon>eudicotyledons</taxon>
        <taxon>Gunneridae</taxon>
        <taxon>Pentapetalae</taxon>
        <taxon>asterids</taxon>
        <taxon>lamiids</taxon>
        <taxon>Gentianales</taxon>
        <taxon>Apocynaceae</taxon>
        <taxon>Rauvolfioideae</taxon>
        <taxon>Vinceae</taxon>
        <taxon>Catharanthinae</taxon>
        <taxon>Catharanthus</taxon>
    </lineage>
</organism>
<evidence type="ECO:0000313" key="2">
    <source>
        <dbReference type="Proteomes" id="UP001060085"/>
    </source>
</evidence>
<dbReference type="Proteomes" id="UP001060085">
    <property type="component" value="Linkage Group LG04"/>
</dbReference>
<evidence type="ECO:0000313" key="1">
    <source>
        <dbReference type="EMBL" id="KAI5666760.1"/>
    </source>
</evidence>
<accession>A0ACC0B291</accession>
<protein>
    <submittedName>
        <fullName evidence="1">Uncharacterized protein</fullName>
    </submittedName>
</protein>